<accession>A0A935TCA9</accession>
<keyword evidence="1" id="KW-0808">Transferase</keyword>
<dbReference type="GO" id="GO:0016747">
    <property type="term" value="F:acyltransferase activity, transferring groups other than amino-acyl groups"/>
    <property type="evidence" value="ECO:0007669"/>
    <property type="project" value="InterPro"/>
</dbReference>
<gene>
    <name evidence="4" type="ORF">IPK02_14975</name>
</gene>
<name>A0A935TCA9_9PROT</name>
<keyword evidence="2" id="KW-0012">Acyltransferase</keyword>
<dbReference type="SUPFAM" id="SSF55729">
    <property type="entry name" value="Acyl-CoA N-acyltransferases (Nat)"/>
    <property type="match status" value="1"/>
</dbReference>
<evidence type="ECO:0000313" key="5">
    <source>
        <dbReference type="Proteomes" id="UP000706151"/>
    </source>
</evidence>
<dbReference type="AlphaFoldDB" id="A0A935TCA9"/>
<dbReference type="Pfam" id="PF00583">
    <property type="entry name" value="Acetyltransf_1"/>
    <property type="match status" value="1"/>
</dbReference>
<organism evidence="4 5">
    <name type="scientific">Candidatus Accumulibacter affinis</name>
    <dbReference type="NCBI Taxonomy" id="2954384"/>
    <lineage>
        <taxon>Bacteria</taxon>
        <taxon>Pseudomonadati</taxon>
        <taxon>Pseudomonadota</taxon>
        <taxon>Betaproteobacteria</taxon>
        <taxon>Candidatus Accumulibacter</taxon>
    </lineage>
</organism>
<dbReference type="PANTHER" id="PTHR43877">
    <property type="entry name" value="AMINOALKYLPHOSPHONATE N-ACETYLTRANSFERASE-RELATED-RELATED"/>
    <property type="match status" value="1"/>
</dbReference>
<reference evidence="4 5" key="1">
    <citation type="submission" date="2020-10" db="EMBL/GenBank/DDBJ databases">
        <title>Connecting structure to function with the recovery of over 1000 high-quality activated sludge metagenome-assembled genomes encoding full-length rRNA genes using long-read sequencing.</title>
        <authorList>
            <person name="Singleton C.M."/>
            <person name="Petriglieri F."/>
            <person name="Kristensen J.M."/>
            <person name="Kirkegaard R.H."/>
            <person name="Michaelsen T.Y."/>
            <person name="Andersen M.H."/>
            <person name="Karst S.M."/>
            <person name="Dueholm M.S."/>
            <person name="Nielsen P.H."/>
            <person name="Albertsen M."/>
        </authorList>
    </citation>
    <scope>NUCLEOTIDE SEQUENCE [LARGE SCALE GENOMIC DNA]</scope>
    <source>
        <strain evidence="4">Fred_18-Q3-R57-64_BAT3C.720</strain>
    </source>
</reference>
<feature type="domain" description="N-acetyltransferase" evidence="3">
    <location>
        <begin position="3"/>
        <end position="166"/>
    </location>
</feature>
<dbReference type="InterPro" id="IPR050832">
    <property type="entry name" value="Bact_Acetyltransf"/>
</dbReference>
<proteinExistence type="predicted"/>
<dbReference type="InterPro" id="IPR016181">
    <property type="entry name" value="Acyl_CoA_acyltransferase"/>
</dbReference>
<sequence length="175" mass="19553">MNVLITPVTAADIEDVAALARQIWQHTYLGIITQEQIDFMLEQRYNQPRLREELTMPQIWWEQARVAGRLAGFSSCLLTAAGEMKLDKIYVDAQQQRMGIGAQLIDHAACRAVAMGCSSLILAVNKHNERAIAAYRKHGFAVRESVRVDIGHGFVMDDFIMAKSLLSPTADSPPR</sequence>
<comment type="caution">
    <text evidence="4">The sequence shown here is derived from an EMBL/GenBank/DDBJ whole genome shotgun (WGS) entry which is preliminary data.</text>
</comment>
<dbReference type="Proteomes" id="UP000706151">
    <property type="component" value="Unassembled WGS sequence"/>
</dbReference>
<dbReference type="PROSITE" id="PS51186">
    <property type="entry name" value="GNAT"/>
    <property type="match status" value="1"/>
</dbReference>
<dbReference type="Gene3D" id="3.40.630.30">
    <property type="match status" value="1"/>
</dbReference>
<evidence type="ECO:0000256" key="1">
    <source>
        <dbReference type="ARBA" id="ARBA00022679"/>
    </source>
</evidence>
<dbReference type="EMBL" id="JADJOT010000010">
    <property type="protein sequence ID" value="MBK7955134.1"/>
    <property type="molecule type" value="Genomic_DNA"/>
</dbReference>
<evidence type="ECO:0000256" key="2">
    <source>
        <dbReference type="ARBA" id="ARBA00023315"/>
    </source>
</evidence>
<dbReference type="CDD" id="cd04301">
    <property type="entry name" value="NAT_SF"/>
    <property type="match status" value="1"/>
</dbReference>
<evidence type="ECO:0000313" key="4">
    <source>
        <dbReference type="EMBL" id="MBK7955134.1"/>
    </source>
</evidence>
<evidence type="ECO:0000259" key="3">
    <source>
        <dbReference type="PROSITE" id="PS51186"/>
    </source>
</evidence>
<dbReference type="InterPro" id="IPR000182">
    <property type="entry name" value="GNAT_dom"/>
</dbReference>
<protein>
    <submittedName>
        <fullName evidence="4">GNAT family N-acetyltransferase</fullName>
    </submittedName>
</protein>